<feature type="chain" id="PRO_5043518217" evidence="2">
    <location>
        <begin position="28"/>
        <end position="99"/>
    </location>
</feature>
<accession>A0AAV6NCG9</accession>
<evidence type="ECO:0000313" key="3">
    <source>
        <dbReference type="EMBL" id="KAG6595583.1"/>
    </source>
</evidence>
<keyword evidence="2" id="KW-0732">Signal</keyword>
<feature type="compositionally biased region" description="Polar residues" evidence="1">
    <location>
        <begin position="50"/>
        <end position="62"/>
    </location>
</feature>
<proteinExistence type="predicted"/>
<evidence type="ECO:0000256" key="2">
    <source>
        <dbReference type="SAM" id="SignalP"/>
    </source>
</evidence>
<evidence type="ECO:0000313" key="4">
    <source>
        <dbReference type="Proteomes" id="UP000685013"/>
    </source>
</evidence>
<keyword evidence="4" id="KW-1185">Reference proteome</keyword>
<dbReference type="AlphaFoldDB" id="A0AAV6NCG9"/>
<feature type="signal peptide" evidence="2">
    <location>
        <begin position="1"/>
        <end position="27"/>
    </location>
</feature>
<feature type="non-terminal residue" evidence="3">
    <location>
        <position position="1"/>
    </location>
</feature>
<sequence>MGPRGGAFLTIIFFLLIVISSPSTIIATSRHMLALDTKESPPQPPMDKPPTSNDFDTLSLPNGTKAMPPMPESAVRSCKPKGPVRWSSPSPIRNNLPIC</sequence>
<reference evidence="3 4" key="1">
    <citation type="journal article" date="2021" name="Hortic Res">
        <title>The domestication of Cucurbita argyrosperma as revealed by the genome of its wild relative.</title>
        <authorList>
            <person name="Barrera-Redondo J."/>
            <person name="Sanchez-de la Vega G."/>
            <person name="Aguirre-Liguori J.A."/>
            <person name="Castellanos-Morales G."/>
            <person name="Gutierrez-Guerrero Y.T."/>
            <person name="Aguirre-Dugua X."/>
            <person name="Aguirre-Planter E."/>
            <person name="Tenaillon M.I."/>
            <person name="Lira-Saade R."/>
            <person name="Eguiarte L.E."/>
        </authorList>
    </citation>
    <scope>NUCLEOTIDE SEQUENCE [LARGE SCALE GENOMIC DNA]</scope>
    <source>
        <strain evidence="3">JBR-2021</strain>
    </source>
</reference>
<protein>
    <submittedName>
        <fullName evidence="3">Uncharacterized protein</fullName>
    </submittedName>
</protein>
<gene>
    <name evidence="3" type="ORF">SDJN03_12136</name>
</gene>
<comment type="caution">
    <text evidence="3">The sequence shown here is derived from an EMBL/GenBank/DDBJ whole genome shotgun (WGS) entry which is preliminary data.</text>
</comment>
<name>A0AAV6NCG9_9ROSI</name>
<dbReference type="Proteomes" id="UP000685013">
    <property type="component" value="Chromosome 7"/>
</dbReference>
<organism evidence="3 4">
    <name type="scientific">Cucurbita argyrosperma subsp. sororia</name>
    <dbReference type="NCBI Taxonomy" id="37648"/>
    <lineage>
        <taxon>Eukaryota</taxon>
        <taxon>Viridiplantae</taxon>
        <taxon>Streptophyta</taxon>
        <taxon>Embryophyta</taxon>
        <taxon>Tracheophyta</taxon>
        <taxon>Spermatophyta</taxon>
        <taxon>Magnoliopsida</taxon>
        <taxon>eudicotyledons</taxon>
        <taxon>Gunneridae</taxon>
        <taxon>Pentapetalae</taxon>
        <taxon>rosids</taxon>
        <taxon>fabids</taxon>
        <taxon>Cucurbitales</taxon>
        <taxon>Cucurbitaceae</taxon>
        <taxon>Cucurbiteae</taxon>
        <taxon>Cucurbita</taxon>
    </lineage>
</organism>
<dbReference type="EMBL" id="JAGKQH010000007">
    <property type="protein sequence ID" value="KAG6595583.1"/>
    <property type="molecule type" value="Genomic_DNA"/>
</dbReference>
<feature type="region of interest" description="Disordered" evidence="1">
    <location>
        <begin position="36"/>
        <end position="99"/>
    </location>
</feature>
<evidence type="ECO:0000256" key="1">
    <source>
        <dbReference type="SAM" id="MobiDB-lite"/>
    </source>
</evidence>